<accession>A0A839UVP7</accession>
<gene>
    <name evidence="2" type="ORF">FHS30_002645</name>
</gene>
<dbReference type="RefSeq" id="WP_183910905.1">
    <property type="nucleotide sequence ID" value="NZ_JACHXZ010000003.1"/>
</dbReference>
<comment type="caution">
    <text evidence="2">The sequence shown here is derived from an EMBL/GenBank/DDBJ whole genome shotgun (WGS) entry which is preliminary data.</text>
</comment>
<reference evidence="2 3" key="1">
    <citation type="submission" date="2020-08" db="EMBL/GenBank/DDBJ databases">
        <title>Genomic Encyclopedia of Type Strains, Phase III (KMG-III): the genomes of soil and plant-associated and newly described type strains.</title>
        <authorList>
            <person name="Whitman W."/>
        </authorList>
    </citation>
    <scope>NUCLEOTIDE SEQUENCE [LARGE SCALE GENOMIC DNA]</scope>
    <source>
        <strain evidence="2 3">CECT 8571</strain>
    </source>
</reference>
<evidence type="ECO:0000313" key="3">
    <source>
        <dbReference type="Proteomes" id="UP000559987"/>
    </source>
</evidence>
<protein>
    <submittedName>
        <fullName evidence="2">Uncharacterized protein</fullName>
    </submittedName>
</protein>
<evidence type="ECO:0000313" key="2">
    <source>
        <dbReference type="EMBL" id="MBB3169437.1"/>
    </source>
</evidence>
<evidence type="ECO:0000256" key="1">
    <source>
        <dbReference type="SAM" id="SignalP"/>
    </source>
</evidence>
<name>A0A839UVP7_9GAMM</name>
<dbReference type="Proteomes" id="UP000559987">
    <property type="component" value="Unassembled WGS sequence"/>
</dbReference>
<keyword evidence="1" id="KW-0732">Signal</keyword>
<proteinExistence type="predicted"/>
<feature type="signal peptide" evidence="1">
    <location>
        <begin position="1"/>
        <end position="17"/>
    </location>
</feature>
<dbReference type="AlphaFoldDB" id="A0A839UVP7"/>
<keyword evidence="3" id="KW-1185">Reference proteome</keyword>
<dbReference type="EMBL" id="JACHXZ010000003">
    <property type="protein sequence ID" value="MBB3169437.1"/>
    <property type="molecule type" value="Genomic_DNA"/>
</dbReference>
<organism evidence="2 3">
    <name type="scientific">Simiduia aestuariiviva</name>
    <dbReference type="NCBI Taxonomy" id="1510459"/>
    <lineage>
        <taxon>Bacteria</taxon>
        <taxon>Pseudomonadati</taxon>
        <taxon>Pseudomonadota</taxon>
        <taxon>Gammaproteobacteria</taxon>
        <taxon>Cellvibrionales</taxon>
        <taxon>Cellvibrionaceae</taxon>
        <taxon>Simiduia</taxon>
    </lineage>
</organism>
<sequence>MFALMVAAALWSAGVFSQEVLHSYPSSGIDVVKTDRMFAVEATGQKLKFDILDRDVLATAFVHRDGRNPYTMLEAFSEQFFARIYSSVQGYSVISRNEVQSEYANGVASGQEYVIEFSDGKCELYLASALGKNTYVFFNISDEINKSAGCEGASAKLRKAANDVMSSISVDG</sequence>
<feature type="chain" id="PRO_5032954445" evidence="1">
    <location>
        <begin position="18"/>
        <end position="172"/>
    </location>
</feature>